<organism evidence="3">
    <name type="scientific">Enterobius vermicularis</name>
    <name type="common">Human pinworm</name>
    <dbReference type="NCBI Taxonomy" id="51028"/>
    <lineage>
        <taxon>Eukaryota</taxon>
        <taxon>Metazoa</taxon>
        <taxon>Ecdysozoa</taxon>
        <taxon>Nematoda</taxon>
        <taxon>Chromadorea</taxon>
        <taxon>Rhabditida</taxon>
        <taxon>Spirurina</taxon>
        <taxon>Oxyuridomorpha</taxon>
        <taxon>Oxyuroidea</taxon>
        <taxon>Oxyuridae</taxon>
        <taxon>Enterobius</taxon>
    </lineage>
</organism>
<keyword evidence="2" id="KW-1185">Reference proteome</keyword>
<accession>A0A0N4VLR2</accession>
<dbReference type="WBParaSite" id="EVEC_0001183001-mRNA-1">
    <property type="protein sequence ID" value="EVEC_0001183001-mRNA-1"/>
    <property type="gene ID" value="EVEC_0001183001"/>
</dbReference>
<dbReference type="EMBL" id="UXUI01011586">
    <property type="protein sequence ID" value="VDD96357.1"/>
    <property type="molecule type" value="Genomic_DNA"/>
</dbReference>
<reference evidence="3" key="1">
    <citation type="submission" date="2017-02" db="UniProtKB">
        <authorList>
            <consortium name="WormBaseParasite"/>
        </authorList>
    </citation>
    <scope>IDENTIFICATION</scope>
</reference>
<proteinExistence type="predicted"/>
<protein>
    <submittedName>
        <fullName evidence="3">DB domain-containing protein</fullName>
    </submittedName>
</protein>
<reference evidence="1 2" key="2">
    <citation type="submission" date="2018-10" db="EMBL/GenBank/DDBJ databases">
        <authorList>
            <consortium name="Pathogen Informatics"/>
        </authorList>
    </citation>
    <scope>NUCLEOTIDE SEQUENCE [LARGE SCALE GENOMIC DNA]</scope>
</reference>
<name>A0A0N4VLR2_ENTVE</name>
<dbReference type="AlphaFoldDB" id="A0A0N4VLR2"/>
<dbReference type="PANTHER" id="PTHR34401:SF3">
    <property type="entry name" value="DB DOMAIN-CONTAINING PROTEIN"/>
    <property type="match status" value="1"/>
</dbReference>
<dbReference type="STRING" id="51028.A0A0N4VLR2"/>
<gene>
    <name evidence="1" type="ORF">EVEC_LOCUS11108</name>
</gene>
<dbReference type="Proteomes" id="UP000274131">
    <property type="component" value="Unassembled WGS sequence"/>
</dbReference>
<dbReference type="OrthoDB" id="5833681at2759"/>
<evidence type="ECO:0000313" key="3">
    <source>
        <dbReference type="WBParaSite" id="EVEC_0001183001-mRNA-1"/>
    </source>
</evidence>
<evidence type="ECO:0000313" key="1">
    <source>
        <dbReference type="EMBL" id="VDD96357.1"/>
    </source>
</evidence>
<dbReference type="PANTHER" id="PTHR34401">
    <property type="entry name" value="PROTEIN CBG12388-RELATED"/>
    <property type="match status" value="1"/>
</dbReference>
<sequence length="190" mass="21114">MIRQCTCTEFESCKEKVIHATPRCAEKCQHHVVSLGVDFKAVRQCAVEKHAELEATFDCMEKANPDACAHGTPKMIPERYKLGIELALVKEFKKMVDEAKVDTNLLPAIGLARKYSKCVRKCVAKNTEGCFEGRVCSYDLPDDDTLVQQGKQCSIKSGFLTATTIRRLCDCAVDAGLKQLEPTCKLIPPE</sequence>
<evidence type="ECO:0000313" key="2">
    <source>
        <dbReference type="Proteomes" id="UP000274131"/>
    </source>
</evidence>